<evidence type="ECO:0000259" key="2">
    <source>
        <dbReference type="Pfam" id="PF07853"/>
    </source>
</evidence>
<accession>A0A5C4X2Z4</accession>
<keyword evidence="1" id="KW-0812">Transmembrane</keyword>
<feature type="transmembrane region" description="Helical" evidence="1">
    <location>
        <begin position="62"/>
        <end position="82"/>
    </location>
</feature>
<dbReference type="EMBL" id="VDMQ01000003">
    <property type="protein sequence ID" value="TNM55935.1"/>
    <property type="molecule type" value="Genomic_DNA"/>
</dbReference>
<feature type="transmembrane region" description="Helical" evidence="1">
    <location>
        <begin position="23"/>
        <end position="42"/>
    </location>
</feature>
<feature type="transmembrane region" description="Helical" evidence="1">
    <location>
        <begin position="110"/>
        <end position="132"/>
    </location>
</feature>
<name>A0A5C4X2Z4_9MICO</name>
<dbReference type="AlphaFoldDB" id="A0A5C4X2Z4"/>
<organism evidence="3 4">
    <name type="scientific">Brevibacterium sediminis</name>
    <dbReference type="NCBI Taxonomy" id="1857024"/>
    <lineage>
        <taxon>Bacteria</taxon>
        <taxon>Bacillati</taxon>
        <taxon>Actinomycetota</taxon>
        <taxon>Actinomycetes</taxon>
        <taxon>Micrococcales</taxon>
        <taxon>Brevibacteriaceae</taxon>
        <taxon>Brevibacterium</taxon>
    </lineage>
</organism>
<keyword evidence="1" id="KW-0472">Membrane</keyword>
<gene>
    <name evidence="3" type="ORF">FHQ09_06785</name>
</gene>
<evidence type="ECO:0000313" key="4">
    <source>
        <dbReference type="Proteomes" id="UP000314223"/>
    </source>
</evidence>
<dbReference type="Proteomes" id="UP000314223">
    <property type="component" value="Unassembled WGS sequence"/>
</dbReference>
<evidence type="ECO:0000256" key="1">
    <source>
        <dbReference type="SAM" id="Phobius"/>
    </source>
</evidence>
<reference evidence="3 4" key="1">
    <citation type="submission" date="2019-06" db="EMBL/GenBank/DDBJ databases">
        <authorList>
            <person name="Mardanova A.M."/>
            <person name="Pudova D.S."/>
            <person name="Shagimardanova E.I."/>
            <person name="Gogoleva N.E."/>
            <person name="Lutfullin M.T."/>
            <person name="Hadieva G.F."/>
            <person name="Sharipova M.R."/>
        </authorList>
    </citation>
    <scope>NUCLEOTIDE SEQUENCE [LARGE SCALE GENOMIC DNA]</scope>
    <source>
        <strain evidence="3 4">MG-1</strain>
    </source>
</reference>
<comment type="caution">
    <text evidence="3">The sequence shown here is derived from an EMBL/GenBank/DDBJ whole genome shotgun (WGS) entry which is preliminary data.</text>
</comment>
<proteinExistence type="predicted"/>
<dbReference type="RefSeq" id="WP_139468074.1">
    <property type="nucleotide sequence ID" value="NZ_VDMQ01000003.1"/>
</dbReference>
<feature type="transmembrane region" description="Helical" evidence="1">
    <location>
        <begin position="138"/>
        <end position="157"/>
    </location>
</feature>
<dbReference type="Pfam" id="PF07853">
    <property type="entry name" value="DUF1648"/>
    <property type="match status" value="1"/>
</dbReference>
<evidence type="ECO:0000313" key="3">
    <source>
        <dbReference type="EMBL" id="TNM55935.1"/>
    </source>
</evidence>
<sequence>MADKTSEAGAPESRSITLWIRRISILLTTTLTAVVVVGYPIIPDEVPTHFTLVGKADSYGQKWTLLPVLAIVAAIALGLAWISRRPDEARLPFLLDAENRAAVHAEIERLLVWASASFTVMYAGTVLAAFGWTNSPLLFLGGLALAGSLIVGGWRSWSASRT</sequence>
<dbReference type="InterPro" id="IPR012867">
    <property type="entry name" value="DUF1648"/>
</dbReference>
<keyword evidence="1" id="KW-1133">Transmembrane helix</keyword>
<feature type="domain" description="DUF1648" evidence="2">
    <location>
        <begin position="31"/>
        <end position="66"/>
    </location>
</feature>
<protein>
    <submittedName>
        <fullName evidence="3">DUF1648 domain-containing protein</fullName>
    </submittedName>
</protein>